<dbReference type="EMBL" id="QGNA01000007">
    <property type="protein sequence ID" value="PWS34276.1"/>
    <property type="molecule type" value="Genomic_DNA"/>
</dbReference>
<evidence type="ECO:0000313" key="1">
    <source>
        <dbReference type="EMBL" id="PWS34276.1"/>
    </source>
</evidence>
<dbReference type="PROSITE" id="PS51257">
    <property type="entry name" value="PROKAR_LIPOPROTEIN"/>
    <property type="match status" value="1"/>
</dbReference>
<sequence length="76" mass="8055">MSSHRVSPAFRTSRRAGVALLMGFSVAGCGSAGGSLESAYRANLASTTALNAQIISDRARAQRCDRDPTRRECGPR</sequence>
<gene>
    <name evidence="1" type="ORF">DFH01_24930</name>
</gene>
<comment type="caution">
    <text evidence="1">The sequence shown here is derived from an EMBL/GenBank/DDBJ whole genome shotgun (WGS) entry which is preliminary data.</text>
</comment>
<evidence type="ECO:0000313" key="2">
    <source>
        <dbReference type="Proteomes" id="UP000245765"/>
    </source>
</evidence>
<protein>
    <submittedName>
        <fullName evidence="1">Uncharacterized protein</fullName>
    </submittedName>
</protein>
<name>A0A317F9M5_9PROT</name>
<reference evidence="2" key="1">
    <citation type="submission" date="2018-05" db="EMBL/GenBank/DDBJ databases">
        <authorList>
            <person name="Du Z."/>
            <person name="Wang X."/>
        </authorList>
    </citation>
    <scope>NUCLEOTIDE SEQUENCE [LARGE SCALE GENOMIC DNA]</scope>
    <source>
        <strain evidence="2">CQN31</strain>
    </source>
</reference>
<dbReference type="Proteomes" id="UP000245765">
    <property type="component" value="Unassembled WGS sequence"/>
</dbReference>
<dbReference type="AlphaFoldDB" id="A0A317F9M5"/>
<keyword evidence="2" id="KW-1185">Reference proteome</keyword>
<proteinExistence type="predicted"/>
<organism evidence="1 2">
    <name type="scientific">Falsiroseomonas bella</name>
    <dbReference type="NCBI Taxonomy" id="2184016"/>
    <lineage>
        <taxon>Bacteria</taxon>
        <taxon>Pseudomonadati</taxon>
        <taxon>Pseudomonadota</taxon>
        <taxon>Alphaproteobacteria</taxon>
        <taxon>Acetobacterales</taxon>
        <taxon>Roseomonadaceae</taxon>
        <taxon>Falsiroseomonas</taxon>
    </lineage>
</organism>
<accession>A0A317F9M5</accession>